<name>A0A7C8UXG8_ORBOL</name>
<accession>A0A7C8UXG8</accession>
<sequence length="111" mass="11977">MDITGQPSQKGNADGVDPILRSHIYGLVSALGGPSPDDPNTYILGDDVFGCLRDIKRWLKGYDEKLDRLDVARCLSEANLVVDLMEILSHTSTKGISALNHPNKIGLACGK</sequence>
<dbReference type="EMBL" id="WIPF01000005">
    <property type="protein sequence ID" value="KAF3230970.1"/>
    <property type="molecule type" value="Genomic_DNA"/>
</dbReference>
<keyword evidence="2" id="KW-0413">Isomerase</keyword>
<evidence type="ECO:0000313" key="2">
    <source>
        <dbReference type="EMBL" id="KAF3230970.1"/>
    </source>
</evidence>
<dbReference type="InterPro" id="IPR006906">
    <property type="entry name" value="Timeless_N"/>
</dbReference>
<evidence type="ECO:0000259" key="1">
    <source>
        <dbReference type="Pfam" id="PF04821"/>
    </source>
</evidence>
<proteinExistence type="predicted"/>
<evidence type="ECO:0000313" key="3">
    <source>
        <dbReference type="Proteomes" id="UP000483672"/>
    </source>
</evidence>
<comment type="caution">
    <text evidence="2">The sequence shown here is derived from an EMBL/GenBank/DDBJ whole genome shotgun (WGS) entry which is preliminary data.</text>
</comment>
<dbReference type="Pfam" id="PF04821">
    <property type="entry name" value="TIMELESS"/>
    <property type="match status" value="1"/>
</dbReference>
<dbReference type="Proteomes" id="UP000483672">
    <property type="component" value="Unassembled WGS sequence"/>
</dbReference>
<dbReference type="GO" id="GO:0016853">
    <property type="term" value="F:isomerase activity"/>
    <property type="evidence" value="ECO:0007669"/>
    <property type="project" value="UniProtKB-KW"/>
</dbReference>
<dbReference type="AlphaFoldDB" id="A0A7C8UXG8"/>
<gene>
    <name evidence="2" type="primary">TOF1_1</name>
    <name evidence="2" type="ORF">TWF191_007704</name>
</gene>
<reference evidence="2 3" key="1">
    <citation type="submission" date="2019-06" db="EMBL/GenBank/DDBJ databases">
        <authorList>
            <person name="Palmer J.M."/>
        </authorList>
    </citation>
    <scope>NUCLEOTIDE SEQUENCE [LARGE SCALE GENOMIC DNA]</scope>
    <source>
        <strain evidence="2 3">TWF191</strain>
    </source>
</reference>
<protein>
    <submittedName>
        <fullName evidence="2">Topoisomerase 1-associated factor 1</fullName>
    </submittedName>
</protein>
<feature type="domain" description="Timeless N-terminal" evidence="1">
    <location>
        <begin position="41"/>
        <end position="109"/>
    </location>
</feature>
<organism evidence="2 3">
    <name type="scientific">Orbilia oligospora</name>
    <name type="common">Nematode-trapping fungus</name>
    <name type="synonym">Arthrobotrys oligospora</name>
    <dbReference type="NCBI Taxonomy" id="2813651"/>
    <lineage>
        <taxon>Eukaryota</taxon>
        <taxon>Fungi</taxon>
        <taxon>Dikarya</taxon>
        <taxon>Ascomycota</taxon>
        <taxon>Pezizomycotina</taxon>
        <taxon>Orbiliomycetes</taxon>
        <taxon>Orbiliales</taxon>
        <taxon>Orbiliaceae</taxon>
        <taxon>Orbilia</taxon>
    </lineage>
</organism>